<keyword evidence="5" id="KW-0812">Transmembrane</keyword>
<name>A0A371FXD5_MUCPR</name>
<evidence type="ECO:0000313" key="11">
    <source>
        <dbReference type="EMBL" id="RDX82985.1"/>
    </source>
</evidence>
<evidence type="ECO:0000256" key="2">
    <source>
        <dbReference type="ARBA" id="ARBA00006003"/>
    </source>
</evidence>
<evidence type="ECO:0000313" key="12">
    <source>
        <dbReference type="Proteomes" id="UP000257109"/>
    </source>
</evidence>
<dbReference type="STRING" id="157652.A0A371FXD5"/>
<comment type="caution">
    <text evidence="11">The sequence shown here is derived from an EMBL/GenBank/DDBJ whole genome shotgun (WGS) entry which is preliminary data.</text>
</comment>
<evidence type="ECO:0000256" key="9">
    <source>
        <dbReference type="ARBA" id="ARBA00023136"/>
    </source>
</evidence>
<evidence type="ECO:0000256" key="8">
    <source>
        <dbReference type="ARBA" id="ARBA00023034"/>
    </source>
</evidence>
<keyword evidence="6" id="KW-0735">Signal-anchor</keyword>
<sequence>MTAMLTREYPIVRIVSEHDHNVDQRDLLKTKFGEEIDSHDAVFRDNEALVHEKYVKYVDLKRDFCLVVRGK</sequence>
<feature type="non-terminal residue" evidence="11">
    <location>
        <position position="1"/>
    </location>
</feature>
<evidence type="ECO:0000256" key="4">
    <source>
        <dbReference type="ARBA" id="ARBA00022679"/>
    </source>
</evidence>
<dbReference type="PANTHER" id="PTHR47486">
    <property type="entry name" value="SIALYLTRANSFERASE-LIKE PROTEIN 1"/>
    <property type="match status" value="1"/>
</dbReference>
<dbReference type="GO" id="GO:0008373">
    <property type="term" value="F:sialyltransferase activity"/>
    <property type="evidence" value="ECO:0007669"/>
    <property type="project" value="InterPro"/>
</dbReference>
<dbReference type="PANTHER" id="PTHR47486:SF1">
    <property type="entry name" value="SIALYLTRANSFERASE-LIKE PROTEIN 1"/>
    <property type="match status" value="1"/>
</dbReference>
<comment type="subcellular location">
    <subcellularLocation>
        <location evidence="1">Golgi apparatus membrane</location>
        <topology evidence="1">Single-pass type II membrane protein</topology>
    </subcellularLocation>
</comment>
<dbReference type="Pfam" id="PF00777">
    <property type="entry name" value="Glyco_transf_29"/>
    <property type="match status" value="1"/>
</dbReference>
<evidence type="ECO:0000256" key="3">
    <source>
        <dbReference type="ARBA" id="ARBA00022676"/>
    </source>
</evidence>
<keyword evidence="8" id="KW-0333">Golgi apparatus</keyword>
<keyword evidence="9" id="KW-0472">Membrane</keyword>
<keyword evidence="4" id="KW-0808">Transferase</keyword>
<evidence type="ECO:0000256" key="6">
    <source>
        <dbReference type="ARBA" id="ARBA00022968"/>
    </source>
</evidence>
<dbReference type="InterPro" id="IPR044782">
    <property type="entry name" value="SIA1/STLP5"/>
</dbReference>
<organism evidence="11 12">
    <name type="scientific">Mucuna pruriens</name>
    <name type="common">Velvet bean</name>
    <name type="synonym">Dolichos pruriens</name>
    <dbReference type="NCBI Taxonomy" id="157652"/>
    <lineage>
        <taxon>Eukaryota</taxon>
        <taxon>Viridiplantae</taxon>
        <taxon>Streptophyta</taxon>
        <taxon>Embryophyta</taxon>
        <taxon>Tracheophyta</taxon>
        <taxon>Spermatophyta</taxon>
        <taxon>Magnoliopsida</taxon>
        <taxon>eudicotyledons</taxon>
        <taxon>Gunneridae</taxon>
        <taxon>Pentapetalae</taxon>
        <taxon>rosids</taxon>
        <taxon>fabids</taxon>
        <taxon>Fabales</taxon>
        <taxon>Fabaceae</taxon>
        <taxon>Papilionoideae</taxon>
        <taxon>50 kb inversion clade</taxon>
        <taxon>NPAAA clade</taxon>
        <taxon>indigoferoid/millettioid clade</taxon>
        <taxon>Phaseoleae</taxon>
        <taxon>Mucuna</taxon>
    </lineage>
</organism>
<proteinExistence type="inferred from homology"/>
<evidence type="ECO:0000256" key="5">
    <source>
        <dbReference type="ARBA" id="ARBA00022692"/>
    </source>
</evidence>
<accession>A0A371FXD5</accession>
<evidence type="ECO:0000256" key="7">
    <source>
        <dbReference type="ARBA" id="ARBA00022989"/>
    </source>
</evidence>
<comment type="similarity">
    <text evidence="2">Belongs to the glycosyltransferase 29 family.</text>
</comment>
<dbReference type="GO" id="GO:0000139">
    <property type="term" value="C:Golgi membrane"/>
    <property type="evidence" value="ECO:0007669"/>
    <property type="project" value="UniProtKB-SubCell"/>
</dbReference>
<keyword evidence="12" id="KW-1185">Reference proteome</keyword>
<keyword evidence="7" id="KW-1133">Transmembrane helix</keyword>
<dbReference type="GO" id="GO:0009846">
    <property type="term" value="P:pollen germination"/>
    <property type="evidence" value="ECO:0007669"/>
    <property type="project" value="InterPro"/>
</dbReference>
<evidence type="ECO:0000256" key="10">
    <source>
        <dbReference type="ARBA" id="ARBA00023180"/>
    </source>
</evidence>
<keyword evidence="10" id="KW-0325">Glycoprotein</keyword>
<keyword evidence="3" id="KW-0328">Glycosyltransferase</keyword>
<dbReference type="InterPro" id="IPR038578">
    <property type="entry name" value="GT29-like_sf"/>
</dbReference>
<protein>
    <submittedName>
        <fullName evidence="11">Sialyltransferase-like protein 1</fullName>
    </submittedName>
</protein>
<dbReference type="GO" id="GO:0009860">
    <property type="term" value="P:pollen tube growth"/>
    <property type="evidence" value="ECO:0007669"/>
    <property type="project" value="InterPro"/>
</dbReference>
<dbReference type="AlphaFoldDB" id="A0A371FXD5"/>
<dbReference type="OrthoDB" id="1824956at2759"/>
<gene>
    <name evidence="11" type="primary">SIA1</name>
    <name evidence="11" type="ORF">CR513_36154</name>
</gene>
<dbReference type="InterPro" id="IPR001675">
    <property type="entry name" value="Glyco_trans_29"/>
</dbReference>
<reference evidence="11" key="1">
    <citation type="submission" date="2018-05" db="EMBL/GenBank/DDBJ databases">
        <title>Draft genome of Mucuna pruriens seed.</title>
        <authorList>
            <person name="Nnadi N.E."/>
            <person name="Vos R."/>
            <person name="Hasami M.H."/>
            <person name="Devisetty U.K."/>
            <person name="Aguiy J.C."/>
        </authorList>
    </citation>
    <scope>NUCLEOTIDE SEQUENCE [LARGE SCALE GENOMIC DNA]</scope>
    <source>
        <strain evidence="11">JCA_2017</strain>
    </source>
</reference>
<dbReference type="EMBL" id="QJKJ01007498">
    <property type="protein sequence ID" value="RDX82985.1"/>
    <property type="molecule type" value="Genomic_DNA"/>
</dbReference>
<dbReference type="Gene3D" id="3.90.1480.20">
    <property type="entry name" value="Glycosyl transferase family 29"/>
    <property type="match status" value="1"/>
</dbReference>
<evidence type="ECO:0000256" key="1">
    <source>
        <dbReference type="ARBA" id="ARBA00004323"/>
    </source>
</evidence>
<dbReference type="Proteomes" id="UP000257109">
    <property type="component" value="Unassembled WGS sequence"/>
</dbReference>